<evidence type="ECO:0000256" key="11">
    <source>
        <dbReference type="ARBA" id="ARBA00049447"/>
    </source>
</evidence>
<feature type="domain" description="DUS-like FMN-binding" evidence="14">
    <location>
        <begin position="1"/>
        <end position="242"/>
    </location>
</feature>
<comment type="catalytic activity">
    <reaction evidence="9">
        <text>5,6-dihydrouridine(47) in tRNA + NAD(+) = uridine(47) in tRNA + NADH + H(+)</text>
        <dbReference type="Rhea" id="RHEA:53364"/>
        <dbReference type="Rhea" id="RHEA-COMP:13539"/>
        <dbReference type="Rhea" id="RHEA-COMP:13540"/>
        <dbReference type="ChEBI" id="CHEBI:15378"/>
        <dbReference type="ChEBI" id="CHEBI:57540"/>
        <dbReference type="ChEBI" id="CHEBI:57945"/>
        <dbReference type="ChEBI" id="CHEBI:65315"/>
        <dbReference type="ChEBI" id="CHEBI:74443"/>
        <dbReference type="EC" id="1.3.1.89"/>
    </reaction>
    <physiologicalReaction direction="right-to-left" evidence="9">
        <dbReference type="Rhea" id="RHEA:53366"/>
    </physiologicalReaction>
</comment>
<evidence type="ECO:0000256" key="7">
    <source>
        <dbReference type="ARBA" id="ARBA00022857"/>
    </source>
</evidence>
<keyword evidence="7" id="KW-0521">NADP</keyword>
<proteinExistence type="inferred from homology"/>
<evidence type="ECO:0000256" key="9">
    <source>
        <dbReference type="ARBA" id="ARBA00048266"/>
    </source>
</evidence>
<keyword evidence="6" id="KW-0819">tRNA processing</keyword>
<evidence type="ECO:0000256" key="10">
    <source>
        <dbReference type="ARBA" id="ARBA00048342"/>
    </source>
</evidence>
<dbReference type="GO" id="GO:0102265">
    <property type="term" value="F:tRNA-dihydrouridine47 synthase activity"/>
    <property type="evidence" value="ECO:0007669"/>
    <property type="project" value="UniProtKB-EC"/>
</dbReference>
<dbReference type="PROSITE" id="PS01136">
    <property type="entry name" value="UPF0034"/>
    <property type="match status" value="1"/>
</dbReference>
<comment type="similarity">
    <text evidence="2">Belongs to the Dus family. Dus3 subfamily.</text>
</comment>
<dbReference type="Gene3D" id="3.20.20.70">
    <property type="entry name" value="Aldolase class I"/>
    <property type="match status" value="1"/>
</dbReference>
<comment type="catalytic activity">
    <reaction evidence="10">
        <text>a 5,6-dihydrouridine in mRNA + NAD(+) = a uridine in mRNA + NADH + H(+)</text>
        <dbReference type="Rhea" id="RHEA:69851"/>
        <dbReference type="Rhea" id="RHEA-COMP:14658"/>
        <dbReference type="Rhea" id="RHEA-COMP:17789"/>
        <dbReference type="ChEBI" id="CHEBI:15378"/>
        <dbReference type="ChEBI" id="CHEBI:57540"/>
        <dbReference type="ChEBI" id="CHEBI:57945"/>
        <dbReference type="ChEBI" id="CHEBI:65315"/>
        <dbReference type="ChEBI" id="CHEBI:74443"/>
    </reaction>
    <physiologicalReaction direction="right-to-left" evidence="10">
        <dbReference type="Rhea" id="RHEA:69853"/>
    </physiologicalReaction>
</comment>
<evidence type="ECO:0000256" key="5">
    <source>
        <dbReference type="ARBA" id="ARBA00022643"/>
    </source>
</evidence>
<dbReference type="PANTHER" id="PTHR45846">
    <property type="entry name" value="TRNA-DIHYDROURIDINE(47) SYNTHASE [NAD(P)(+)]-LIKE"/>
    <property type="match status" value="1"/>
</dbReference>
<dbReference type="InterPro" id="IPR035587">
    <property type="entry name" value="DUS-like_FMN-bd"/>
</dbReference>
<evidence type="ECO:0000256" key="1">
    <source>
        <dbReference type="ARBA" id="ARBA00001917"/>
    </source>
</evidence>
<dbReference type="EMBL" id="JAEHOE010000045">
    <property type="protein sequence ID" value="KAG2492460.1"/>
    <property type="molecule type" value="Genomic_DNA"/>
</dbReference>
<evidence type="ECO:0000256" key="12">
    <source>
        <dbReference type="ARBA" id="ARBA00049513"/>
    </source>
</evidence>
<keyword evidence="8" id="KW-0560">Oxidoreductase</keyword>
<evidence type="ECO:0000313" key="16">
    <source>
        <dbReference type="Proteomes" id="UP000612055"/>
    </source>
</evidence>
<name>A0A836BXE7_9CHLO</name>
<dbReference type="Proteomes" id="UP000612055">
    <property type="component" value="Unassembled WGS sequence"/>
</dbReference>
<dbReference type="GO" id="GO:0003723">
    <property type="term" value="F:RNA binding"/>
    <property type="evidence" value="ECO:0007669"/>
    <property type="project" value="TreeGrafter"/>
</dbReference>
<comment type="catalytic activity">
    <reaction evidence="12">
        <text>5,6-dihydrouridine(47) in tRNA + NADP(+) = uridine(47) in tRNA + NADPH + H(+)</text>
        <dbReference type="Rhea" id="RHEA:53360"/>
        <dbReference type="Rhea" id="RHEA-COMP:13539"/>
        <dbReference type="Rhea" id="RHEA-COMP:13540"/>
        <dbReference type="ChEBI" id="CHEBI:15378"/>
        <dbReference type="ChEBI" id="CHEBI:57783"/>
        <dbReference type="ChEBI" id="CHEBI:58349"/>
        <dbReference type="ChEBI" id="CHEBI:65315"/>
        <dbReference type="ChEBI" id="CHEBI:74443"/>
        <dbReference type="EC" id="1.3.1.89"/>
    </reaction>
    <physiologicalReaction direction="right-to-left" evidence="12">
        <dbReference type="Rhea" id="RHEA:53362"/>
    </physiologicalReaction>
</comment>
<dbReference type="CDD" id="cd02801">
    <property type="entry name" value="DUS_like_FMN"/>
    <property type="match status" value="1"/>
</dbReference>
<evidence type="ECO:0000256" key="6">
    <source>
        <dbReference type="ARBA" id="ARBA00022694"/>
    </source>
</evidence>
<accession>A0A836BXE7</accession>
<dbReference type="OrthoDB" id="272303at2759"/>
<feature type="compositionally biased region" description="Low complexity" evidence="13">
    <location>
        <begin position="246"/>
        <end position="263"/>
    </location>
</feature>
<keyword evidence="5" id="KW-0288">FMN</keyword>
<gene>
    <name evidence="15" type="ORF">HYH03_009401</name>
</gene>
<dbReference type="GO" id="GO:0050660">
    <property type="term" value="F:flavin adenine dinucleotide binding"/>
    <property type="evidence" value="ECO:0007669"/>
    <property type="project" value="InterPro"/>
</dbReference>
<dbReference type="PANTHER" id="PTHR45846:SF1">
    <property type="entry name" value="TRNA-DIHYDROURIDINE(47) SYNTHASE [NAD(P)(+)]-LIKE"/>
    <property type="match status" value="1"/>
</dbReference>
<evidence type="ECO:0000259" key="14">
    <source>
        <dbReference type="Pfam" id="PF01207"/>
    </source>
</evidence>
<dbReference type="InterPro" id="IPR018517">
    <property type="entry name" value="tRNA_hU_synthase_CS"/>
</dbReference>
<dbReference type="AlphaFoldDB" id="A0A836BXE7"/>
<comment type="catalytic activity">
    <reaction evidence="11">
        <text>a 5,6-dihydrouridine in mRNA + NADP(+) = a uridine in mRNA + NADPH + H(+)</text>
        <dbReference type="Rhea" id="RHEA:69855"/>
        <dbReference type="Rhea" id="RHEA-COMP:14658"/>
        <dbReference type="Rhea" id="RHEA-COMP:17789"/>
        <dbReference type="ChEBI" id="CHEBI:15378"/>
        <dbReference type="ChEBI" id="CHEBI:57783"/>
        <dbReference type="ChEBI" id="CHEBI:58349"/>
        <dbReference type="ChEBI" id="CHEBI:65315"/>
        <dbReference type="ChEBI" id="CHEBI:74443"/>
    </reaction>
    <physiologicalReaction direction="right-to-left" evidence="11">
        <dbReference type="Rhea" id="RHEA:69857"/>
    </physiologicalReaction>
</comment>
<evidence type="ECO:0000256" key="13">
    <source>
        <dbReference type="SAM" id="MobiDB-lite"/>
    </source>
</evidence>
<evidence type="ECO:0000256" key="8">
    <source>
        <dbReference type="ARBA" id="ARBA00023002"/>
    </source>
</evidence>
<dbReference type="SUPFAM" id="SSF51395">
    <property type="entry name" value="FMN-linked oxidoreductases"/>
    <property type="match status" value="1"/>
</dbReference>
<evidence type="ECO:0000256" key="4">
    <source>
        <dbReference type="ARBA" id="ARBA00022630"/>
    </source>
</evidence>
<organism evidence="15 16">
    <name type="scientific">Edaphochlamys debaryana</name>
    <dbReference type="NCBI Taxonomy" id="47281"/>
    <lineage>
        <taxon>Eukaryota</taxon>
        <taxon>Viridiplantae</taxon>
        <taxon>Chlorophyta</taxon>
        <taxon>core chlorophytes</taxon>
        <taxon>Chlorophyceae</taxon>
        <taxon>CS clade</taxon>
        <taxon>Chlamydomonadales</taxon>
        <taxon>Chlamydomonadales incertae sedis</taxon>
        <taxon>Edaphochlamys</taxon>
    </lineage>
</organism>
<protein>
    <recommendedName>
        <fullName evidence="3">tRNA-dihydrouridine(47) synthase [NAD(P)(+)]</fullName>
        <ecNumber evidence="3">1.3.1.89</ecNumber>
    </recommendedName>
</protein>
<evidence type="ECO:0000313" key="15">
    <source>
        <dbReference type="EMBL" id="KAG2492460.1"/>
    </source>
</evidence>
<evidence type="ECO:0000256" key="2">
    <source>
        <dbReference type="ARBA" id="ARBA00005451"/>
    </source>
</evidence>
<comment type="caution">
    <text evidence="15">The sequence shown here is derived from an EMBL/GenBank/DDBJ whole genome shotgun (WGS) entry which is preliminary data.</text>
</comment>
<feature type="region of interest" description="Disordered" evidence="13">
    <location>
        <begin position="241"/>
        <end position="266"/>
    </location>
</feature>
<sequence length="461" mass="46864">MENLADRPFRRALAATVGGFDEACTEFIRLPNRSENPLGSVRGVSAWYDACELGGTPLGAQVMGSSGEMLALAARHLVQVKGAPRVDLNCGCPANTVTGNGAGSSLLRTPEALRALVAAMVGAVGGAAPVSVKLRAGYDDTALFEDNLLAAQEGGAAFITLHPRTRRQAYAGAADWALTRRAVELLRIPVVGNGDVVSVGRAQALLRETGCAGMMVGRGTVHDPLLFHRIRHSFTPGALAPPPDYPSLSSPSASPSSSPAAAAAGGGAGPGGVPAWPFNEPEAVEGFLRAYAAHFVPGLEPPEALGRLPPLGAAAAPGLRRPGPGAVGGAAGVEEVRSRNLGKLKKVTKYLFASSPELAAACEVLLRLSPAQAGGQELLEQLCAAVRRHWPRQGPTRLVLLDHMAKGGGVAVREVGDGGSGSERDEPGAGCGGCGGEAAAVAAEGAERARSGPAAKELVVA</sequence>
<reference evidence="15" key="1">
    <citation type="journal article" date="2020" name="bioRxiv">
        <title>Comparative genomics of Chlamydomonas.</title>
        <authorList>
            <person name="Craig R.J."/>
            <person name="Hasan A.R."/>
            <person name="Ness R.W."/>
            <person name="Keightley P.D."/>
        </authorList>
    </citation>
    <scope>NUCLEOTIDE SEQUENCE</scope>
    <source>
        <strain evidence="15">CCAP 11/70</strain>
    </source>
</reference>
<keyword evidence="16" id="KW-1185">Reference proteome</keyword>
<dbReference type="EC" id="1.3.1.89" evidence="3"/>
<comment type="cofactor">
    <cofactor evidence="1">
        <name>FMN</name>
        <dbReference type="ChEBI" id="CHEBI:58210"/>
    </cofactor>
</comment>
<evidence type="ECO:0000256" key="3">
    <source>
        <dbReference type="ARBA" id="ARBA00012376"/>
    </source>
</evidence>
<dbReference type="InterPro" id="IPR013785">
    <property type="entry name" value="Aldolase_TIM"/>
</dbReference>
<dbReference type="Pfam" id="PF01207">
    <property type="entry name" value="Dus"/>
    <property type="match status" value="1"/>
</dbReference>
<keyword evidence="4" id="KW-0285">Flavoprotein</keyword>